<feature type="transmembrane region" description="Helical" evidence="9">
    <location>
        <begin position="256"/>
        <end position="273"/>
    </location>
</feature>
<keyword evidence="5 9" id="KW-1133">Transmembrane helix</keyword>
<comment type="subcellular location">
    <subcellularLocation>
        <location evidence="1">Cell membrane</location>
        <topology evidence="1">Multi-pass membrane protein</topology>
    </subcellularLocation>
</comment>
<protein>
    <recommendedName>
        <fullName evidence="12">DUF2029 domain-containing protein</fullName>
    </recommendedName>
</protein>
<dbReference type="EMBL" id="BAABJP010000015">
    <property type="protein sequence ID" value="GAA5157301.1"/>
    <property type="molecule type" value="Genomic_DNA"/>
</dbReference>
<feature type="region of interest" description="Disordered" evidence="8">
    <location>
        <begin position="376"/>
        <end position="398"/>
    </location>
</feature>
<reference evidence="11" key="1">
    <citation type="journal article" date="2019" name="Int. J. Syst. Evol. Microbiol.">
        <title>The Global Catalogue of Microorganisms (GCM) 10K type strain sequencing project: providing services to taxonomists for standard genome sequencing and annotation.</title>
        <authorList>
            <consortium name="The Broad Institute Genomics Platform"/>
            <consortium name="The Broad Institute Genome Sequencing Center for Infectious Disease"/>
            <person name="Wu L."/>
            <person name="Ma J."/>
        </authorList>
    </citation>
    <scope>NUCLEOTIDE SEQUENCE [LARGE SCALE GENOMIC DNA]</scope>
    <source>
        <strain evidence="11">JCM 18303</strain>
    </source>
</reference>
<keyword evidence="4 9" id="KW-0812">Transmembrane</keyword>
<keyword evidence="2" id="KW-1003">Cell membrane</keyword>
<feature type="compositionally biased region" description="Pro residues" evidence="8">
    <location>
        <begin position="385"/>
        <end position="398"/>
    </location>
</feature>
<keyword evidence="11" id="KW-1185">Reference proteome</keyword>
<dbReference type="RefSeq" id="WP_185059353.1">
    <property type="nucleotide sequence ID" value="NZ_BAABJP010000015.1"/>
</dbReference>
<feature type="transmembrane region" description="Helical" evidence="9">
    <location>
        <begin position="127"/>
        <end position="160"/>
    </location>
</feature>
<comment type="similarity">
    <text evidence="7">Belongs to the glycosyltransferase 87 family.</text>
</comment>
<evidence type="ECO:0000256" key="9">
    <source>
        <dbReference type="SAM" id="Phobius"/>
    </source>
</evidence>
<feature type="transmembrane region" description="Helical" evidence="9">
    <location>
        <begin position="95"/>
        <end position="115"/>
    </location>
</feature>
<evidence type="ECO:0000256" key="5">
    <source>
        <dbReference type="ARBA" id="ARBA00022989"/>
    </source>
</evidence>
<dbReference type="Pfam" id="PF09594">
    <property type="entry name" value="GT87"/>
    <property type="match status" value="1"/>
</dbReference>
<evidence type="ECO:0000313" key="10">
    <source>
        <dbReference type="EMBL" id="GAA5157301.1"/>
    </source>
</evidence>
<comment type="caution">
    <text evidence="10">The sequence shown here is derived from an EMBL/GenBank/DDBJ whole genome shotgun (WGS) entry which is preliminary data.</text>
</comment>
<organism evidence="10 11">
    <name type="scientific">Pseudonocardia eucalypti</name>
    <dbReference type="NCBI Taxonomy" id="648755"/>
    <lineage>
        <taxon>Bacteria</taxon>
        <taxon>Bacillati</taxon>
        <taxon>Actinomycetota</taxon>
        <taxon>Actinomycetes</taxon>
        <taxon>Pseudonocardiales</taxon>
        <taxon>Pseudonocardiaceae</taxon>
        <taxon>Pseudonocardia</taxon>
    </lineage>
</organism>
<dbReference type="Proteomes" id="UP001428817">
    <property type="component" value="Unassembled WGS sequence"/>
</dbReference>
<keyword evidence="3" id="KW-0808">Transferase</keyword>
<evidence type="ECO:0000256" key="8">
    <source>
        <dbReference type="SAM" id="MobiDB-lite"/>
    </source>
</evidence>
<feature type="transmembrane region" description="Helical" evidence="9">
    <location>
        <begin position="280"/>
        <end position="301"/>
    </location>
</feature>
<evidence type="ECO:0000256" key="6">
    <source>
        <dbReference type="ARBA" id="ARBA00023136"/>
    </source>
</evidence>
<keyword evidence="6 9" id="KW-0472">Membrane</keyword>
<feature type="transmembrane region" description="Helical" evidence="9">
    <location>
        <begin position="7"/>
        <end position="28"/>
    </location>
</feature>
<evidence type="ECO:0000256" key="1">
    <source>
        <dbReference type="ARBA" id="ARBA00004651"/>
    </source>
</evidence>
<accession>A0ABP9Q5S9</accession>
<dbReference type="InterPro" id="IPR018584">
    <property type="entry name" value="GT87"/>
</dbReference>
<feature type="transmembrane region" description="Helical" evidence="9">
    <location>
        <begin position="200"/>
        <end position="220"/>
    </location>
</feature>
<proteinExistence type="inferred from homology"/>
<evidence type="ECO:0008006" key="12">
    <source>
        <dbReference type="Google" id="ProtNLM"/>
    </source>
</evidence>
<feature type="transmembrane region" description="Helical" evidence="9">
    <location>
        <begin position="172"/>
        <end position="193"/>
    </location>
</feature>
<evidence type="ECO:0000256" key="4">
    <source>
        <dbReference type="ARBA" id="ARBA00022692"/>
    </source>
</evidence>
<evidence type="ECO:0000256" key="7">
    <source>
        <dbReference type="ARBA" id="ARBA00024033"/>
    </source>
</evidence>
<evidence type="ECO:0000256" key="3">
    <source>
        <dbReference type="ARBA" id="ARBA00022679"/>
    </source>
</evidence>
<name>A0ABP9Q5S9_9PSEU</name>
<evidence type="ECO:0000313" key="11">
    <source>
        <dbReference type="Proteomes" id="UP001428817"/>
    </source>
</evidence>
<gene>
    <name evidence="10" type="ORF">GCM10023321_35360</name>
</gene>
<sequence>MTPLRRLPDVLGVALAGVAVLLAGWLFVRFGSGNLVRMATPDMHWHVDFDTFWRSAVALREGTDLYDTGARLPNLNPPLLSVLFTPLASVDVLSAYRAMVLLTLALVVGSVVAVAEEVGARAGVAMLAVAALLVSAPLHGTLALGQIYGLLTALLTAAWLAERRGRHGWSGVALGLLVAIKPSLLPLLAWPLLRRRWEALGASLAAGAAATLAGLVAGGWTATWEWLRLLAAKGADPFLDNDSLAGLAVRFGWPAWPGYLVASGLLAVTLVRVRRRPEYALWAVTAASLLLAPIAWNNYLVLLAPSVPLLLVHGRWSAALPVQALPMIGIEWSSLLDGGDSVPNRLGMSLYCGMLLVYWTVLANGRAGAAELGAAAPDTVEGCPSPSPDRSPQPVPSR</sequence>
<evidence type="ECO:0000256" key="2">
    <source>
        <dbReference type="ARBA" id="ARBA00022475"/>
    </source>
</evidence>
<feature type="transmembrane region" description="Helical" evidence="9">
    <location>
        <begin position="346"/>
        <end position="363"/>
    </location>
</feature>